<evidence type="ECO:0000313" key="6">
    <source>
        <dbReference type="EMBL" id="KXL54288.1"/>
    </source>
</evidence>
<dbReference type="RefSeq" id="WP_066083704.1">
    <property type="nucleotide sequence ID" value="NZ_LRVM01000001.1"/>
</dbReference>
<dbReference type="OrthoDB" id="1137593at2"/>
<reference evidence="5 7" key="1">
    <citation type="submission" date="2016-01" db="EMBL/GenBank/DDBJ databases">
        <title>Genome sequence of Clostridium neopropionicum X4, DSM-3847.</title>
        <authorList>
            <person name="Poehlein A."/>
            <person name="Beck M.H."/>
            <person name="Bengelsdorf F.R."/>
            <person name="Daniel R."/>
            <person name="Duerre P."/>
        </authorList>
    </citation>
    <scope>NUCLEOTIDE SEQUENCE [LARGE SCALE GENOMIC DNA]</scope>
    <source>
        <strain evidence="5 7">DSM-3847</strain>
    </source>
</reference>
<dbReference type="InterPro" id="IPR027417">
    <property type="entry name" value="P-loop_NTPase"/>
</dbReference>
<dbReference type="CDD" id="cd06170">
    <property type="entry name" value="LuxR_C_like"/>
    <property type="match status" value="1"/>
</dbReference>
<dbReference type="STRING" id="36847.CLNEO_02610"/>
<name>A0A136WI96_9FIRM</name>
<dbReference type="InterPro" id="IPR000792">
    <property type="entry name" value="Tscrpt_reg_LuxR_C"/>
</dbReference>
<keyword evidence="7" id="KW-1185">Reference proteome</keyword>
<dbReference type="SUPFAM" id="SSF52540">
    <property type="entry name" value="P-loop containing nucleoside triphosphate hydrolases"/>
    <property type="match status" value="1"/>
</dbReference>
<dbReference type="AlphaFoldDB" id="A0A136WI96"/>
<dbReference type="EMBL" id="LRVM01000001">
    <property type="protein sequence ID" value="KXL54163.1"/>
    <property type="molecule type" value="Genomic_DNA"/>
</dbReference>
<dbReference type="Gene3D" id="1.10.10.10">
    <property type="entry name" value="Winged helix-like DNA-binding domain superfamily/Winged helix DNA-binding domain"/>
    <property type="match status" value="1"/>
</dbReference>
<dbReference type="InterPro" id="IPR036388">
    <property type="entry name" value="WH-like_DNA-bd_sf"/>
</dbReference>
<proteinExistence type="predicted"/>
<dbReference type="GO" id="GO:0003677">
    <property type="term" value="F:DNA binding"/>
    <property type="evidence" value="ECO:0007669"/>
    <property type="project" value="UniProtKB-KW"/>
</dbReference>
<gene>
    <name evidence="5" type="primary">malT_1</name>
    <name evidence="6" type="synonym">malT_2</name>
    <name evidence="5" type="ORF">CLNEO_02610</name>
    <name evidence="6" type="ORF">CLNEO_03900</name>
</gene>
<dbReference type="PANTHER" id="PTHR44688">
    <property type="entry name" value="DNA-BINDING TRANSCRIPTIONAL ACTIVATOR DEVR_DOSR"/>
    <property type="match status" value="1"/>
</dbReference>
<evidence type="ECO:0000256" key="3">
    <source>
        <dbReference type="ARBA" id="ARBA00023163"/>
    </source>
</evidence>
<organism evidence="5 7">
    <name type="scientific">Anaerotignum neopropionicum</name>
    <dbReference type="NCBI Taxonomy" id="36847"/>
    <lineage>
        <taxon>Bacteria</taxon>
        <taxon>Bacillati</taxon>
        <taxon>Bacillota</taxon>
        <taxon>Clostridia</taxon>
        <taxon>Lachnospirales</taxon>
        <taxon>Anaerotignaceae</taxon>
        <taxon>Anaerotignum</taxon>
    </lineage>
</organism>
<evidence type="ECO:0000313" key="5">
    <source>
        <dbReference type="EMBL" id="KXL54163.1"/>
    </source>
</evidence>
<dbReference type="Proteomes" id="UP000070539">
    <property type="component" value="Unassembled WGS sequence"/>
</dbReference>
<sequence>MKESKILRRQRVEEDLDNLTNYPLTIVSATMGYGKTTSVRTYLTARDLRTIWIPLLGCDGDEMIFWNKLSMSVGRLYPEFGKHLERLGFPIDVRQTVAIIDLFWNLKNEAPLVLVIDDYHLINQSTQLGTLIELLAEEEIPNLHILLLTRTRPKFNHMNLISKGLCYYLDTDSLSFTMQEIKEYLDLMGFCALPQDIEKIYSYTEGWISAVYLLMLGIKKGLPLTEVSNITQLVSDNLFSTFDDSVKEVLLKLSILDTFTLPQAVQILKNPKIPPIIERLLAQNAFVEYDGKTGVYKLHNVLLDFLRDKVIKDNIDMRMVYHCAGKWFFEQGETISAFDYYYRAEQLEELLNRINKIKNIGSWFIGVHLLKKIYQELPSGWYVKYPFPMLHFARSFVLSGEKTQAEESVKIITVLENHYSHTEKISEKLRNRILGEINIVKIFLVVNDADKMVKLSQIAEKLLGAGEVSTVVLRNDIFTFGIPHFLYSYYREAGKLKETVDYVQAGFPPKVFDGCGTGCEFVAQAEYALEIGDFQNAEMFAKKATYKAKTMGQTSIILCAYFTIMRLCLLQGNFSDAKEQVAIMRKFLLDLEEKINLQDTIIYNATIDMCEGYLYGYLNFPDLIPEWLRSGDIGSRTLMLRGMGYPYIIYGKAIMLTKNWIELEILSESFDAGFSVFHNQLSLLYNSIYSATAKYNLYGMEAGINAILPALFEAQSDGIMIPFAENAESVLPILNELKKSEKLDQCYLEGLIRLCERCNENLKSSQGCMVELTNREIEVLYLLAQGLTQREMAQRLYLSVSSIKKHLENIYGKLNVNNKIRAVQKAQELNILKN</sequence>
<dbReference type="InterPro" id="IPR016032">
    <property type="entry name" value="Sig_transdc_resp-reg_C-effctor"/>
</dbReference>
<keyword evidence="1" id="KW-0805">Transcription regulation</keyword>
<accession>A0A136WI96</accession>
<dbReference type="PRINTS" id="PR00038">
    <property type="entry name" value="HTHLUXR"/>
</dbReference>
<dbReference type="SMART" id="SM00421">
    <property type="entry name" value="HTH_LUXR"/>
    <property type="match status" value="1"/>
</dbReference>
<dbReference type="GO" id="GO:0006355">
    <property type="term" value="P:regulation of DNA-templated transcription"/>
    <property type="evidence" value="ECO:0007669"/>
    <property type="project" value="InterPro"/>
</dbReference>
<comment type="caution">
    <text evidence="5">The sequence shown here is derived from an EMBL/GenBank/DDBJ whole genome shotgun (WGS) entry which is preliminary data.</text>
</comment>
<evidence type="ECO:0000256" key="2">
    <source>
        <dbReference type="ARBA" id="ARBA00023125"/>
    </source>
</evidence>
<dbReference type="Pfam" id="PF25873">
    <property type="entry name" value="WHD_MalT"/>
    <property type="match status" value="1"/>
</dbReference>
<dbReference type="InterPro" id="IPR059106">
    <property type="entry name" value="WHD_MalT"/>
</dbReference>
<dbReference type="PROSITE" id="PS50043">
    <property type="entry name" value="HTH_LUXR_2"/>
    <property type="match status" value="1"/>
</dbReference>
<protein>
    <submittedName>
        <fullName evidence="5">HTH-type transcriptional regulator MalT</fullName>
    </submittedName>
</protein>
<keyword evidence="2" id="KW-0238">DNA-binding</keyword>
<dbReference type="EMBL" id="LRVM01000001">
    <property type="protein sequence ID" value="KXL54288.1"/>
    <property type="molecule type" value="Genomic_DNA"/>
</dbReference>
<keyword evidence="3" id="KW-0804">Transcription</keyword>
<evidence type="ECO:0000313" key="7">
    <source>
        <dbReference type="Proteomes" id="UP000070539"/>
    </source>
</evidence>
<dbReference type="PANTHER" id="PTHR44688:SF16">
    <property type="entry name" value="DNA-BINDING TRANSCRIPTIONAL ACTIVATOR DEVR_DOSR"/>
    <property type="match status" value="1"/>
</dbReference>
<dbReference type="PATRIC" id="fig|36847.3.peg.329"/>
<dbReference type="Pfam" id="PF00196">
    <property type="entry name" value="GerE"/>
    <property type="match status" value="1"/>
</dbReference>
<feature type="domain" description="HTH luxR-type" evidence="4">
    <location>
        <begin position="765"/>
        <end position="830"/>
    </location>
</feature>
<evidence type="ECO:0000259" key="4">
    <source>
        <dbReference type="PROSITE" id="PS50043"/>
    </source>
</evidence>
<evidence type="ECO:0000256" key="1">
    <source>
        <dbReference type="ARBA" id="ARBA00023015"/>
    </source>
</evidence>
<dbReference type="SUPFAM" id="SSF46894">
    <property type="entry name" value="C-terminal effector domain of the bipartite response regulators"/>
    <property type="match status" value="1"/>
</dbReference>